<protein>
    <submittedName>
        <fullName evidence="1">Uncharacterized protein</fullName>
    </submittedName>
</protein>
<comment type="caution">
    <text evidence="1">The sequence shown here is derived from an EMBL/GenBank/DDBJ whole genome shotgun (WGS) entry which is preliminary data.</text>
</comment>
<sequence length="768" mass="90474">MNCYFAEELANHQNENEAQFKTELTTSEKNESSEPMLEEVEEDKIKHLDFVVEQLLIILNFMLICAPYSDNSFIIERNKRYGKKPNKELEWKEIDWINNPDSDAEKFLQLNCYILDNTLPSGRAAAFQQYKKQNFKPIPIKQLQQHQFKKKEMLSLIVNYTIDCRISQYLEDGNHRTSILLLYELCSVLKLKCFANPIKLYILFSNCAQVSWDLKIAEIIKYCVNHSNFDNQLDFSQERKNNALKVKYLWYWNSLFEVISINQSIWYRSNDFEQREKIKNKLHCAKRNNSSVYKFSKIINKERINNMMYVLGKFAQIVPTEKSKEMQRLFENKTMHYISCLLLSGLLVLDYLLSKDPLLSSFDWLKYQLNFRTERIFEIIFHQLADINVSEIDSNLRAILTDREIRKNDFYFDKEGMKIKNNTFEQPRSFFSFLARHTMKYETIWCGTQMRIKNMDLFHSATAGKPSEITVFTDFTYMEADDIKQLLKEFLVSDIKISLQQELCHFLQGRPRFFATFLSRLMLNKDHEKNSNEVIRHVFEQYRNLLTTAGDKWEIGSIYNHWEKHFYSTVTKLNRGDENLKTTKLTSDILLNVCLHSLFSKSNYLEFSPDLADMVSTASVMIKKVESGYQCYMAEPMTILAGLNCFNNEAHDDAMMEYFCSHIFSEYGGPLNPPPQPRGLLMELVVALQILRGWWLQKDMEKKNIIKRYLPKKCFSIQPPIGVVNCRNAKTASDNHFFTSLQKPGESNYLSYLQLRLLNSRGVESDER</sequence>
<accession>A0AAD5U022</accession>
<keyword evidence="2" id="KW-1185">Reference proteome</keyword>
<gene>
    <name evidence="1" type="ORF">HK099_004743</name>
</gene>
<organism evidence="1 2">
    <name type="scientific">Clydaea vesicula</name>
    <dbReference type="NCBI Taxonomy" id="447962"/>
    <lineage>
        <taxon>Eukaryota</taxon>
        <taxon>Fungi</taxon>
        <taxon>Fungi incertae sedis</taxon>
        <taxon>Chytridiomycota</taxon>
        <taxon>Chytridiomycota incertae sedis</taxon>
        <taxon>Chytridiomycetes</taxon>
        <taxon>Lobulomycetales</taxon>
        <taxon>Lobulomycetaceae</taxon>
        <taxon>Clydaea</taxon>
    </lineage>
</organism>
<proteinExistence type="predicted"/>
<evidence type="ECO:0000313" key="2">
    <source>
        <dbReference type="Proteomes" id="UP001211065"/>
    </source>
</evidence>
<name>A0AAD5U022_9FUNG</name>
<dbReference type="AlphaFoldDB" id="A0AAD5U022"/>
<dbReference type="EMBL" id="JADGJW010000344">
    <property type="protein sequence ID" value="KAJ3219320.1"/>
    <property type="molecule type" value="Genomic_DNA"/>
</dbReference>
<dbReference type="Proteomes" id="UP001211065">
    <property type="component" value="Unassembled WGS sequence"/>
</dbReference>
<reference evidence="1" key="1">
    <citation type="submission" date="2020-05" db="EMBL/GenBank/DDBJ databases">
        <title>Phylogenomic resolution of chytrid fungi.</title>
        <authorList>
            <person name="Stajich J.E."/>
            <person name="Amses K."/>
            <person name="Simmons R."/>
            <person name="Seto K."/>
            <person name="Myers J."/>
            <person name="Bonds A."/>
            <person name="Quandt C.A."/>
            <person name="Barry K."/>
            <person name="Liu P."/>
            <person name="Grigoriev I."/>
            <person name="Longcore J.E."/>
            <person name="James T.Y."/>
        </authorList>
    </citation>
    <scope>NUCLEOTIDE SEQUENCE</scope>
    <source>
        <strain evidence="1">JEL0476</strain>
    </source>
</reference>
<evidence type="ECO:0000313" key="1">
    <source>
        <dbReference type="EMBL" id="KAJ3219320.1"/>
    </source>
</evidence>